<accession>A0ABV5T7I3</accession>
<keyword evidence="1" id="KW-0472">Membrane</keyword>
<evidence type="ECO:0000313" key="2">
    <source>
        <dbReference type="EMBL" id="MFB9674341.1"/>
    </source>
</evidence>
<keyword evidence="1" id="KW-1133">Transmembrane helix</keyword>
<keyword evidence="1" id="KW-0812">Transmembrane</keyword>
<reference evidence="2 3" key="1">
    <citation type="submission" date="2024-09" db="EMBL/GenBank/DDBJ databases">
        <authorList>
            <person name="Sun Q."/>
            <person name="Mori K."/>
        </authorList>
    </citation>
    <scope>NUCLEOTIDE SEQUENCE [LARGE SCALE GENOMIC DNA]</scope>
    <source>
        <strain evidence="2 3">JCM 3028</strain>
    </source>
</reference>
<gene>
    <name evidence="2" type="ORF">ACFFRH_02470</name>
</gene>
<evidence type="ECO:0000313" key="3">
    <source>
        <dbReference type="Proteomes" id="UP001589610"/>
    </source>
</evidence>
<protein>
    <submittedName>
        <fullName evidence="2">Uncharacterized protein</fullName>
    </submittedName>
</protein>
<sequence>MSSLDDRLFVYYILDMKKHVLSAILATIAIICSLVAFSTPASATTIMYHESDYAYLDDVGGGVIYAEVCDQEAGNAVYLEYQLYGVPGTYKLWDLDGGGGGCGQGEIGIVSRARICENNVSCRGWYNAPF</sequence>
<organism evidence="2 3">
    <name type="scientific">Streptosporangium vulgare</name>
    <dbReference type="NCBI Taxonomy" id="46190"/>
    <lineage>
        <taxon>Bacteria</taxon>
        <taxon>Bacillati</taxon>
        <taxon>Actinomycetota</taxon>
        <taxon>Actinomycetes</taxon>
        <taxon>Streptosporangiales</taxon>
        <taxon>Streptosporangiaceae</taxon>
        <taxon>Streptosporangium</taxon>
    </lineage>
</organism>
<keyword evidence="3" id="KW-1185">Reference proteome</keyword>
<dbReference type="RefSeq" id="WP_344744439.1">
    <property type="nucleotide sequence ID" value="NZ_BAAAWW010000044.1"/>
</dbReference>
<feature type="transmembrane region" description="Helical" evidence="1">
    <location>
        <begin position="20"/>
        <end position="37"/>
    </location>
</feature>
<comment type="caution">
    <text evidence="2">The sequence shown here is derived from an EMBL/GenBank/DDBJ whole genome shotgun (WGS) entry which is preliminary data.</text>
</comment>
<proteinExistence type="predicted"/>
<name>A0ABV5T7I3_9ACTN</name>
<dbReference type="EMBL" id="JBHMBS010000001">
    <property type="protein sequence ID" value="MFB9674341.1"/>
    <property type="molecule type" value="Genomic_DNA"/>
</dbReference>
<dbReference type="Proteomes" id="UP001589610">
    <property type="component" value="Unassembled WGS sequence"/>
</dbReference>
<evidence type="ECO:0000256" key="1">
    <source>
        <dbReference type="SAM" id="Phobius"/>
    </source>
</evidence>